<dbReference type="GO" id="GO:0005524">
    <property type="term" value="F:ATP binding"/>
    <property type="evidence" value="ECO:0007669"/>
    <property type="project" value="UniProtKB-UniRule"/>
</dbReference>
<comment type="similarity">
    <text evidence="1">Belongs to the anhydro-N-acetylmuramic acid kinase family.</text>
</comment>
<sequence length="437" mass="45120">MRILGMMSGTSADAIDTVLVDLARSSEDPGLLEGRVLEVGEHPWPPALREEILDVLPPATTGVGTWNRLHAQIGEHLGVVARSVLEDHGGVDLVVSHGQTLHHWVEEDGRARGTLQVGDASRIAAMTGTSVLYDLRSADLARGGQGAPLAPVLDVLLLGERGGALLNLGGIANLTIVEPPAPDAAGSGPGTGPGQRARPVVRAGDVGPANALLDAAVRAATGGARHCDTDGRLAASGTVDEDVLTDLLADPFFSLPLPRSTGREHFDSDYVLRCSPRAADLSLPDLLATLTELTARTVAELVRASGAPQVFGSGGGMRNPVLRTRLAEMLAPIPLRGSEELGISGDGKEALLMALLGYLSAHGIPALPPGPGGHTVTGASDAAVLGSLTPPLPCTGLETSSDPAARQPPRRLRLRDHASTPPAPVHPAHRPPEKGER</sequence>
<dbReference type="OrthoDB" id="9763949at2"/>
<evidence type="ECO:0000313" key="4">
    <source>
        <dbReference type="Proteomes" id="UP000245590"/>
    </source>
</evidence>
<reference evidence="3 4" key="1">
    <citation type="submission" date="2018-05" db="EMBL/GenBank/DDBJ databases">
        <title>Brachybacterium sp. M1HQ-2T, whole genome shotgun sequence.</title>
        <authorList>
            <person name="Tuo L."/>
        </authorList>
    </citation>
    <scope>NUCLEOTIDE SEQUENCE [LARGE SCALE GENOMIC DNA]</scope>
    <source>
        <strain evidence="3 4">M1HQ-2</strain>
    </source>
</reference>
<dbReference type="GO" id="GO:0016301">
    <property type="term" value="F:kinase activity"/>
    <property type="evidence" value="ECO:0007669"/>
    <property type="project" value="UniProtKB-KW"/>
</dbReference>
<protein>
    <recommendedName>
        <fullName evidence="1">Anhydro-N-acetylmuramic acid kinase</fullName>
        <ecNumber evidence="1">2.7.1.170</ecNumber>
    </recommendedName>
    <alternativeName>
        <fullName evidence="1">AnhMurNAc kinase</fullName>
    </alternativeName>
</protein>
<evidence type="ECO:0000256" key="2">
    <source>
        <dbReference type="SAM" id="MobiDB-lite"/>
    </source>
</evidence>
<comment type="caution">
    <text evidence="3">The sequence shown here is derived from an EMBL/GenBank/DDBJ whole genome shotgun (WGS) entry which is preliminary data.</text>
</comment>
<dbReference type="HAMAP" id="MF_01270">
    <property type="entry name" value="AnhMurNAc_kinase"/>
    <property type="match status" value="1"/>
</dbReference>
<dbReference type="GO" id="GO:0016773">
    <property type="term" value="F:phosphotransferase activity, alcohol group as acceptor"/>
    <property type="evidence" value="ECO:0007669"/>
    <property type="project" value="UniProtKB-UniRule"/>
</dbReference>
<comment type="function">
    <text evidence="1">Catalyzes the specific phosphorylation of 1,6-anhydro-N-acetylmuramic acid (anhMurNAc) with the simultaneous cleavage of the 1,6-anhydro ring, generating MurNAc-6-P. Is required for the utilization of anhMurNAc either imported from the medium or derived from its own cell wall murein, and thus plays a role in cell wall recycling.</text>
</comment>
<proteinExistence type="inferred from homology"/>
<keyword evidence="1" id="KW-0067">ATP-binding</keyword>
<keyword evidence="1" id="KW-0808">Transferase</keyword>
<dbReference type="UniPathway" id="UPA00544"/>
<dbReference type="Gene3D" id="3.30.420.40">
    <property type="match status" value="2"/>
</dbReference>
<keyword evidence="1" id="KW-0119">Carbohydrate metabolism</keyword>
<feature type="binding site" evidence="1">
    <location>
        <begin position="9"/>
        <end position="16"/>
    </location>
    <ligand>
        <name>ATP</name>
        <dbReference type="ChEBI" id="CHEBI:30616"/>
    </ligand>
</feature>
<dbReference type="AlphaFoldDB" id="A0A2U2RL04"/>
<keyword evidence="1 3" id="KW-0418">Kinase</keyword>
<dbReference type="InterPro" id="IPR005338">
    <property type="entry name" value="Anhydro_N_Ac-Mur_kinase"/>
</dbReference>
<dbReference type="EC" id="2.7.1.170" evidence="1"/>
<dbReference type="NCBIfam" id="NF007146">
    <property type="entry name" value="PRK09585.2-6"/>
    <property type="match status" value="1"/>
</dbReference>
<dbReference type="PANTHER" id="PTHR30605:SF0">
    <property type="entry name" value="ANHYDRO-N-ACETYLMURAMIC ACID KINASE"/>
    <property type="match status" value="1"/>
</dbReference>
<accession>A0A2U2RL04</accession>
<dbReference type="Proteomes" id="UP000245590">
    <property type="component" value="Unassembled WGS sequence"/>
</dbReference>
<keyword evidence="4" id="KW-1185">Reference proteome</keyword>
<dbReference type="PANTHER" id="PTHR30605">
    <property type="entry name" value="ANHYDRO-N-ACETYLMURAMIC ACID KINASE"/>
    <property type="match status" value="1"/>
</dbReference>
<comment type="pathway">
    <text evidence="1">Cell wall biogenesis; peptidoglycan recycling.</text>
</comment>
<feature type="region of interest" description="Disordered" evidence="2">
    <location>
        <begin position="390"/>
        <end position="437"/>
    </location>
</feature>
<organism evidence="3 4">
    <name type="scientific">Brachybacterium endophyticum</name>
    <dbReference type="NCBI Taxonomy" id="2182385"/>
    <lineage>
        <taxon>Bacteria</taxon>
        <taxon>Bacillati</taxon>
        <taxon>Actinomycetota</taxon>
        <taxon>Actinomycetes</taxon>
        <taxon>Micrococcales</taxon>
        <taxon>Dermabacteraceae</taxon>
        <taxon>Brachybacterium</taxon>
    </lineage>
</organism>
<dbReference type="InterPro" id="IPR043129">
    <property type="entry name" value="ATPase_NBD"/>
</dbReference>
<dbReference type="GO" id="GO:0009254">
    <property type="term" value="P:peptidoglycan turnover"/>
    <property type="evidence" value="ECO:0007669"/>
    <property type="project" value="UniProtKB-UniRule"/>
</dbReference>
<gene>
    <name evidence="1" type="primary">anmK</name>
    <name evidence="3" type="ORF">DEO23_06270</name>
</gene>
<comment type="catalytic activity">
    <reaction evidence="1">
        <text>1,6-anhydro-N-acetyl-beta-muramate + ATP + H2O = N-acetyl-D-muramate 6-phosphate + ADP + H(+)</text>
        <dbReference type="Rhea" id="RHEA:24952"/>
        <dbReference type="ChEBI" id="CHEBI:15377"/>
        <dbReference type="ChEBI" id="CHEBI:15378"/>
        <dbReference type="ChEBI" id="CHEBI:30616"/>
        <dbReference type="ChEBI" id="CHEBI:58690"/>
        <dbReference type="ChEBI" id="CHEBI:58722"/>
        <dbReference type="ChEBI" id="CHEBI:456216"/>
        <dbReference type="EC" id="2.7.1.170"/>
    </reaction>
</comment>
<keyword evidence="1" id="KW-0547">Nucleotide-binding</keyword>
<dbReference type="GO" id="GO:0097175">
    <property type="term" value="P:1,6-anhydro-N-acetyl-beta-muramic acid catabolic process"/>
    <property type="evidence" value="ECO:0007669"/>
    <property type="project" value="UniProtKB-UniRule"/>
</dbReference>
<evidence type="ECO:0000313" key="3">
    <source>
        <dbReference type="EMBL" id="PWH06559.1"/>
    </source>
</evidence>
<dbReference type="GO" id="GO:0006040">
    <property type="term" value="P:amino sugar metabolic process"/>
    <property type="evidence" value="ECO:0007669"/>
    <property type="project" value="InterPro"/>
</dbReference>
<dbReference type="UniPathway" id="UPA00343"/>
<evidence type="ECO:0000256" key="1">
    <source>
        <dbReference type="HAMAP-Rule" id="MF_01270"/>
    </source>
</evidence>
<dbReference type="SUPFAM" id="SSF53067">
    <property type="entry name" value="Actin-like ATPase domain"/>
    <property type="match status" value="1"/>
</dbReference>
<dbReference type="EMBL" id="QFKX01000002">
    <property type="protein sequence ID" value="PWH06559.1"/>
    <property type="molecule type" value="Genomic_DNA"/>
</dbReference>
<comment type="pathway">
    <text evidence="1">Amino-sugar metabolism; 1,6-anhydro-N-acetylmuramate degradation.</text>
</comment>
<name>A0A2U2RL04_9MICO</name>
<dbReference type="Pfam" id="PF03702">
    <property type="entry name" value="AnmK"/>
    <property type="match status" value="1"/>
</dbReference>